<accession>A0AA48HGW2</accession>
<evidence type="ECO:0000313" key="1">
    <source>
        <dbReference type="EMBL" id="BDU77988.1"/>
    </source>
</evidence>
<evidence type="ECO:0000313" key="2">
    <source>
        <dbReference type="Proteomes" id="UP001228113"/>
    </source>
</evidence>
<dbReference type="AlphaFoldDB" id="A0AA48HGW2"/>
<dbReference type="Proteomes" id="UP001228113">
    <property type="component" value="Chromosome"/>
</dbReference>
<protein>
    <submittedName>
        <fullName evidence="1">Uncharacterized protein</fullName>
    </submittedName>
</protein>
<name>A0AA48HGW2_9BACT</name>
<dbReference type="KEGG" id="msea:METESE_29460"/>
<reference evidence="1" key="1">
    <citation type="journal article" date="2023" name="Int. J. Syst. Evol. Microbiol.">
        <title>Mesoterricola silvestris gen. nov., sp. nov., Mesoterricola sediminis sp. nov., Geothrix oryzae sp. nov., Geothrix edaphica sp. nov., Geothrix rubra sp. nov., and Geothrix limicola sp. nov., six novel members of Acidobacteriota isolated from soils.</title>
        <authorList>
            <person name="Itoh H."/>
            <person name="Sugisawa Y."/>
            <person name="Mise K."/>
            <person name="Xu Z."/>
            <person name="Kuniyasu M."/>
            <person name="Ushijima N."/>
            <person name="Kawano K."/>
            <person name="Kobayashi E."/>
            <person name="Shiratori Y."/>
            <person name="Masuda Y."/>
            <person name="Senoo K."/>
        </authorList>
    </citation>
    <scope>NUCLEOTIDE SEQUENCE</scope>
    <source>
        <strain evidence="1">W786</strain>
    </source>
</reference>
<dbReference type="EMBL" id="AP027081">
    <property type="protein sequence ID" value="BDU77988.1"/>
    <property type="molecule type" value="Genomic_DNA"/>
</dbReference>
<keyword evidence="2" id="KW-1185">Reference proteome</keyword>
<organism evidence="1 2">
    <name type="scientific">Mesoterricola sediminis</name>
    <dbReference type="NCBI Taxonomy" id="2927980"/>
    <lineage>
        <taxon>Bacteria</taxon>
        <taxon>Pseudomonadati</taxon>
        <taxon>Acidobacteriota</taxon>
        <taxon>Holophagae</taxon>
        <taxon>Holophagales</taxon>
        <taxon>Holophagaceae</taxon>
        <taxon>Mesoterricola</taxon>
    </lineage>
</organism>
<proteinExistence type="predicted"/>
<sequence>MEEVTPPTEYPEDTVDAVNRIVGMTPKEDPAGRKIRLDAATLAERVNGLLREHQALTGDVLVQSWADYLATEPAMVKAPQYFFGRKDDQKDGAHWRAYAALIWHRQAKASRMHDQAPDEVQA</sequence>
<gene>
    <name evidence="1" type="ORF">METESE_29460</name>
</gene>